<evidence type="ECO:0000256" key="1">
    <source>
        <dbReference type="ARBA" id="ARBA00011233"/>
    </source>
</evidence>
<name>K9VBM2_9CYAN</name>
<comment type="subunit">
    <text evidence="1">Homotrimer.</text>
</comment>
<dbReference type="SUPFAM" id="SSF54913">
    <property type="entry name" value="GlnB-like"/>
    <property type="match status" value="1"/>
</dbReference>
<dbReference type="InterPro" id="IPR017918">
    <property type="entry name" value="N-reg_PII_CS"/>
</dbReference>
<dbReference type="InterPro" id="IPR011322">
    <property type="entry name" value="N-reg_PII-like_a/b"/>
</dbReference>
<evidence type="ECO:0000256" key="10">
    <source>
        <dbReference type="PIRSR" id="PIRSR602187-50"/>
    </source>
</evidence>
<dbReference type="InterPro" id="IPR015867">
    <property type="entry name" value="N-reg_PII/ATP_PRibTrfase_C"/>
</dbReference>
<dbReference type="InterPro" id="IPR002187">
    <property type="entry name" value="N-reg_PII"/>
</dbReference>
<dbReference type="PROSITE" id="PS00496">
    <property type="entry name" value="PII_GLNB_UMP"/>
    <property type="match status" value="1"/>
</dbReference>
<organism evidence="12 13">
    <name type="scientific">Phormidium nigroviride PCC 7112</name>
    <dbReference type="NCBI Taxonomy" id="179408"/>
    <lineage>
        <taxon>Bacteria</taxon>
        <taxon>Bacillati</taxon>
        <taxon>Cyanobacteriota</taxon>
        <taxon>Cyanophyceae</taxon>
        <taxon>Oscillatoriophycideae</taxon>
        <taxon>Oscillatoriales</taxon>
        <taxon>Oscillatoriaceae</taxon>
        <taxon>Phormidium</taxon>
    </lineage>
</organism>
<dbReference type="KEGG" id="oni:Osc7112_0952"/>
<dbReference type="SMART" id="SM00938">
    <property type="entry name" value="P-II"/>
    <property type="match status" value="1"/>
</dbReference>
<evidence type="ECO:0000256" key="6">
    <source>
        <dbReference type="ARBA" id="ARBA00023163"/>
    </source>
</evidence>
<dbReference type="GO" id="GO:0005524">
    <property type="term" value="F:ATP binding"/>
    <property type="evidence" value="ECO:0007669"/>
    <property type="project" value="TreeGrafter"/>
</dbReference>
<dbReference type="AlphaFoldDB" id="K9VBM2"/>
<evidence type="ECO:0000256" key="5">
    <source>
        <dbReference type="ARBA" id="ARBA00023015"/>
    </source>
</evidence>
<proteinExistence type="inferred from homology"/>
<dbReference type="GO" id="GO:0005829">
    <property type="term" value="C:cytosol"/>
    <property type="evidence" value="ECO:0007669"/>
    <property type="project" value="TreeGrafter"/>
</dbReference>
<evidence type="ECO:0000256" key="9">
    <source>
        <dbReference type="PIRSR" id="PIRSR039144-50"/>
    </source>
</evidence>
<feature type="modified residue" description="O-UMP-tyrosine" evidence="9">
    <location>
        <position position="69"/>
    </location>
</feature>
<dbReference type="InterPro" id="IPR002332">
    <property type="entry name" value="N-reg_PII_urydylation_site"/>
</dbReference>
<dbReference type="Gene3D" id="3.30.70.120">
    <property type="match status" value="1"/>
</dbReference>
<evidence type="ECO:0000256" key="4">
    <source>
        <dbReference type="ARBA" id="ARBA00022741"/>
    </source>
</evidence>
<dbReference type="STRING" id="179408.Osc7112_0952"/>
<dbReference type="Proteomes" id="UP000010478">
    <property type="component" value="Chromosome"/>
</dbReference>
<dbReference type="GO" id="GO:0030234">
    <property type="term" value="F:enzyme regulator activity"/>
    <property type="evidence" value="ECO:0007669"/>
    <property type="project" value="InterPro"/>
</dbReference>
<dbReference type="PIRSF" id="PIRSF039144">
    <property type="entry name" value="GlnB"/>
    <property type="match status" value="1"/>
</dbReference>
<keyword evidence="13" id="KW-1185">Reference proteome</keyword>
<keyword evidence="4" id="KW-0547">Nucleotide-binding</keyword>
<keyword evidence="6" id="KW-0804">Transcription</keyword>
<keyword evidence="5" id="KW-0805">Transcription regulation</keyword>
<protein>
    <recommendedName>
        <fullName evidence="2">Nitrogen regulatory protein P-II</fullName>
    </recommendedName>
    <alternativeName>
        <fullName evidence="8">PII signal transducing protein</fullName>
    </alternativeName>
</protein>
<sequence>MSRRLSNITKVVVLGVRNLKKVEAIIRPFKLDEVKIALVNAGIVGMTVSEVRGFGRQKGMTERYRGSEYTVEFLQKLKVEIVVENDQVDMVVDKIIAASRTGEIGDGKIFISPVEQIIRIRTGEKNLEAI</sequence>
<evidence type="ECO:0000313" key="12">
    <source>
        <dbReference type="EMBL" id="AFZ05518.1"/>
    </source>
</evidence>
<dbReference type="PATRIC" id="fig|179408.3.peg.1181"/>
<dbReference type="PROSITE" id="PS00638">
    <property type="entry name" value="PII_GLNB_CTER"/>
    <property type="match status" value="1"/>
</dbReference>
<dbReference type="HOGENOM" id="CLU_082268_0_0_3"/>
<evidence type="ECO:0000256" key="7">
    <source>
        <dbReference type="ARBA" id="ARBA00025312"/>
    </source>
</evidence>
<evidence type="ECO:0000256" key="11">
    <source>
        <dbReference type="RuleBase" id="RU003936"/>
    </source>
</evidence>
<dbReference type="eggNOG" id="COG0347">
    <property type="taxonomic scope" value="Bacteria"/>
</dbReference>
<dbReference type="GO" id="GO:0006808">
    <property type="term" value="P:regulation of nitrogen utilization"/>
    <property type="evidence" value="ECO:0007669"/>
    <property type="project" value="InterPro"/>
</dbReference>
<dbReference type="PANTHER" id="PTHR30115:SF11">
    <property type="entry name" value="NITROGEN REGULATORY PROTEIN P-II HOMOLOG"/>
    <property type="match status" value="1"/>
</dbReference>
<dbReference type="Pfam" id="PF00543">
    <property type="entry name" value="P-II"/>
    <property type="match status" value="1"/>
</dbReference>
<keyword evidence="3 10" id="KW-0597">Phosphoprotein</keyword>
<dbReference type="PANTHER" id="PTHR30115">
    <property type="entry name" value="NITROGEN REGULATORY PROTEIN P-II"/>
    <property type="match status" value="1"/>
</dbReference>
<dbReference type="EMBL" id="CP003614">
    <property type="protein sequence ID" value="AFZ05518.1"/>
    <property type="molecule type" value="Genomic_DNA"/>
</dbReference>
<comment type="function">
    <text evidence="7">P-II indirectly controls the transcription of the GS gene (glnA). P-II prevents NR-II-catalyzed conversion of NR-I to NR-I-phosphate, the transcriptional activator of glnA. When P-II is phosphorylated, these events are reversed. In nitrogen-limiting conditions, when the ratio of Gln to 2-ketoglutarate decreases, P-II is phosphorylated which allows the deadenylation of glutamine synthetase (GS), thus activating the enzyme.</text>
</comment>
<evidence type="ECO:0000313" key="13">
    <source>
        <dbReference type="Proteomes" id="UP000010478"/>
    </source>
</evidence>
<dbReference type="PROSITE" id="PS51343">
    <property type="entry name" value="PII_GLNB_DOM"/>
    <property type="match status" value="1"/>
</dbReference>
<reference evidence="12 13" key="1">
    <citation type="submission" date="2012-05" db="EMBL/GenBank/DDBJ databases">
        <title>Finished chromosome of genome of Oscillatoria sp. PCC 7112.</title>
        <authorList>
            <consortium name="US DOE Joint Genome Institute"/>
            <person name="Gugger M."/>
            <person name="Coursin T."/>
            <person name="Rippka R."/>
            <person name="Tandeau De Marsac N."/>
            <person name="Huntemann M."/>
            <person name="Wei C.-L."/>
            <person name="Han J."/>
            <person name="Detter J.C."/>
            <person name="Han C."/>
            <person name="Tapia R."/>
            <person name="Davenport K."/>
            <person name="Daligault H."/>
            <person name="Erkkila T."/>
            <person name="Gu W."/>
            <person name="Munk A.C.C."/>
            <person name="Teshima H."/>
            <person name="Xu Y."/>
            <person name="Chain P."/>
            <person name="Chen A."/>
            <person name="Krypides N."/>
            <person name="Mavromatis K."/>
            <person name="Markowitz V."/>
            <person name="Szeto E."/>
            <person name="Ivanova N."/>
            <person name="Mikhailova N."/>
            <person name="Ovchinnikova G."/>
            <person name="Pagani I."/>
            <person name="Pati A."/>
            <person name="Goodwin L."/>
            <person name="Peters L."/>
            <person name="Pitluck S."/>
            <person name="Woyke T."/>
            <person name="Kerfeld C."/>
        </authorList>
    </citation>
    <scope>NUCLEOTIDE SEQUENCE [LARGE SCALE GENOMIC DNA]</scope>
    <source>
        <strain evidence="12 13">PCC 7112</strain>
    </source>
</reference>
<evidence type="ECO:0000256" key="3">
    <source>
        <dbReference type="ARBA" id="ARBA00022553"/>
    </source>
</evidence>
<gene>
    <name evidence="12" type="ORF">Osc7112_0952</name>
</gene>
<accession>K9VBM2</accession>
<comment type="similarity">
    <text evidence="11">Belongs to the P(II) protein family.</text>
</comment>
<dbReference type="PRINTS" id="PR00340">
    <property type="entry name" value="PIIGLNB"/>
</dbReference>
<evidence type="ECO:0000256" key="2">
    <source>
        <dbReference type="ARBA" id="ARBA00015681"/>
    </source>
</evidence>
<evidence type="ECO:0000256" key="8">
    <source>
        <dbReference type="ARBA" id="ARBA00030058"/>
    </source>
</evidence>
<dbReference type="FunFam" id="3.30.70.120:FF:000001">
    <property type="entry name" value="Nitrogen regulatory protein P-II"/>
    <property type="match status" value="1"/>
</dbReference>